<evidence type="ECO:0000259" key="8">
    <source>
        <dbReference type="Pfam" id="PF21026"/>
    </source>
</evidence>
<dbReference type="Ensembl" id="ENSLLET00000022817.1">
    <property type="protein sequence ID" value="ENSLLEP00000021964.1"/>
    <property type="gene ID" value="ENSLLEG00000013946.1"/>
</dbReference>
<dbReference type="InterPro" id="IPR029684">
    <property type="entry name" value="Schlafen"/>
</dbReference>
<dbReference type="InterPro" id="IPR048729">
    <property type="entry name" value="SLFN_GTPase-like"/>
</dbReference>
<evidence type="ECO:0000313" key="9">
    <source>
        <dbReference type="Ensembl" id="ENSLLEP00000021964.1"/>
    </source>
</evidence>
<evidence type="ECO:0008006" key="11">
    <source>
        <dbReference type="Google" id="ProtNLM"/>
    </source>
</evidence>
<evidence type="ECO:0000313" key="10">
    <source>
        <dbReference type="Proteomes" id="UP000694569"/>
    </source>
</evidence>
<evidence type="ECO:0000259" key="6">
    <source>
        <dbReference type="Pfam" id="PF09848"/>
    </source>
</evidence>
<dbReference type="GO" id="GO:0005524">
    <property type="term" value="F:ATP binding"/>
    <property type="evidence" value="ECO:0007669"/>
    <property type="project" value="UniProtKB-KW"/>
</dbReference>
<evidence type="ECO:0000256" key="3">
    <source>
        <dbReference type="ARBA" id="ARBA00022840"/>
    </source>
</evidence>
<evidence type="ECO:0000256" key="2">
    <source>
        <dbReference type="ARBA" id="ARBA00022741"/>
    </source>
</evidence>
<accession>A0A8C5N2T7</accession>
<dbReference type="OrthoDB" id="6052143at2759"/>
<dbReference type="InterPro" id="IPR007421">
    <property type="entry name" value="Schlafen_AlbA_2_dom"/>
</dbReference>
<feature type="domain" description="Schlafen GTPase-like" evidence="8">
    <location>
        <begin position="425"/>
        <end position="560"/>
    </location>
</feature>
<dbReference type="Pfam" id="PF17057">
    <property type="entry name" value="B3R"/>
    <property type="match status" value="1"/>
</dbReference>
<dbReference type="GeneTree" id="ENSGT00410000025651"/>
<feature type="domain" description="Poxin-Schlafen/Schlafen-like N-terminal" evidence="7">
    <location>
        <begin position="126"/>
        <end position="201"/>
    </location>
</feature>
<dbReference type="InterPro" id="IPR027417">
    <property type="entry name" value="P-loop_NTPase"/>
</dbReference>
<reference evidence="9" key="1">
    <citation type="submission" date="2025-08" db="UniProtKB">
        <authorList>
            <consortium name="Ensembl"/>
        </authorList>
    </citation>
    <scope>IDENTIFICATION</scope>
</reference>
<dbReference type="Gene3D" id="3.30.950.30">
    <property type="entry name" value="Schlafen, AAA domain"/>
    <property type="match status" value="2"/>
</dbReference>
<dbReference type="InterPro" id="IPR018647">
    <property type="entry name" value="SLFN_3-like_DNA/RNA_helicase"/>
</dbReference>
<name>A0A8C5N2T7_9ANUR</name>
<evidence type="ECO:0000256" key="4">
    <source>
        <dbReference type="SAM" id="MobiDB-lite"/>
    </source>
</evidence>
<comment type="similarity">
    <text evidence="1">Belongs to the Schlafen family. Subgroup III subfamily.</text>
</comment>
<feature type="domain" description="Schlafen group 3-like DNA/RNA helicase" evidence="6">
    <location>
        <begin position="611"/>
        <end position="724"/>
    </location>
</feature>
<dbReference type="Pfam" id="PF09848">
    <property type="entry name" value="SLFN-g3_helicase"/>
    <property type="match status" value="1"/>
</dbReference>
<evidence type="ECO:0000259" key="7">
    <source>
        <dbReference type="Pfam" id="PF17057"/>
    </source>
</evidence>
<dbReference type="PANTHER" id="PTHR12155:SF30">
    <property type="entry name" value="PROTEIN SLFN14"/>
    <property type="match status" value="1"/>
</dbReference>
<reference evidence="9" key="2">
    <citation type="submission" date="2025-09" db="UniProtKB">
        <authorList>
            <consortium name="Ensembl"/>
        </authorList>
    </citation>
    <scope>IDENTIFICATION</scope>
</reference>
<organism evidence="9 10">
    <name type="scientific">Leptobrachium leishanense</name>
    <name type="common">Leishan spiny toad</name>
    <dbReference type="NCBI Taxonomy" id="445787"/>
    <lineage>
        <taxon>Eukaryota</taxon>
        <taxon>Metazoa</taxon>
        <taxon>Chordata</taxon>
        <taxon>Craniata</taxon>
        <taxon>Vertebrata</taxon>
        <taxon>Euteleostomi</taxon>
        <taxon>Amphibia</taxon>
        <taxon>Batrachia</taxon>
        <taxon>Anura</taxon>
        <taxon>Pelobatoidea</taxon>
        <taxon>Megophryidae</taxon>
        <taxon>Leptobrachium</taxon>
    </lineage>
</organism>
<protein>
    <recommendedName>
        <fullName evidence="11">Schlafen AlbA-2 domain-containing protein</fullName>
    </recommendedName>
</protein>
<dbReference type="InterPro" id="IPR038461">
    <property type="entry name" value="Schlafen_AlbA_2_dom_sf"/>
</dbReference>
<dbReference type="Pfam" id="PF21026">
    <property type="entry name" value="SLFN_GTPase-like"/>
    <property type="match status" value="1"/>
</dbReference>
<keyword evidence="2" id="KW-0547">Nucleotide-binding</keyword>
<keyword evidence="10" id="KW-1185">Reference proteome</keyword>
<dbReference type="Pfam" id="PF04326">
    <property type="entry name" value="SLFN_AlbA_2"/>
    <property type="match status" value="1"/>
</dbReference>
<dbReference type="SUPFAM" id="SSF52540">
    <property type="entry name" value="P-loop containing nucleoside triphosphate hydrolases"/>
    <property type="match status" value="1"/>
</dbReference>
<keyword evidence="3" id="KW-0067">ATP-binding</keyword>
<feature type="domain" description="Schlafen AlbA-2" evidence="5">
    <location>
        <begin position="223"/>
        <end position="323"/>
    </location>
</feature>
<dbReference type="Gene3D" id="3.40.50.300">
    <property type="entry name" value="P-loop containing nucleotide triphosphate hydrolases"/>
    <property type="match status" value="2"/>
</dbReference>
<evidence type="ECO:0000259" key="5">
    <source>
        <dbReference type="Pfam" id="PF04326"/>
    </source>
</evidence>
<proteinExistence type="inferred from homology"/>
<dbReference type="AlphaFoldDB" id="A0A8C5N2T7"/>
<evidence type="ECO:0000256" key="1">
    <source>
        <dbReference type="ARBA" id="ARBA00010114"/>
    </source>
</evidence>
<sequence>MMTSQPTRTALGTRSSINTSTAVSSLEDVRENEKPLEAQNSILPFPDRIVMVGSATLGEKQRQSFKKKDVKQQQKESILKAVCALLNSGGGLVVVDIEDKQYNFKKHSLGLDIVDAFGELFSNSSTPDYIDILQHGSHLIIFVKSWTIKQGFPRISCLKTGFYIRSTSSKIMANPMQVLEKIESKTKSKRIRLNNTTPSVSELLKHLRDRQSLELDEELPFSESQNIEFKDFNMGKWQTRMRDVIPEYCSAFGNTDGGCLIIGVHDDGKVKGCCAESKATEIKSVVEMLVKKTKCFHIKSCSSDEDLSWELLIKNVHDNEQKHLGYVIILIIQQFCCLAFADSPESWIIESDPYTCPITHLKQFKTSVWIEKMSPDCKEIQSLATSFTQLRLSDNTPFMKPVYTKNRHESLRTVREELFRVIPGELTITPEHLYQDLCEEEPQLCNIIKQWIQNEEGLLILSRSWATDIGLKRNLNVVCDALLISTKTYPKLYTVFNAVISQAEIEYSRLTAFTLKQKLVLSGGYTGKLCIIPEAVSLDKENNHSLFSCSKIIYPPQYELVSVKDLLDSLVVVLLQFKSFLSDRVGMEIFHLLTIEQYKLLSRRLSDIRHLFVHGLPGSGKTVVAVELMKKIKNHFLCEKKNILYICENQPLRDYIGNLGICVSVTRTTFVRNDFPQVKHIIVDEAQNFQLEKNEVNWYEKANKLFQNAGDSNIFCVFMDYFQTSHNFANGLPPIGFQSKERLTKVIRNCTEIHNFMLEPLEQIVDNSNTSRATYLEELLRESECSHNIDGFCIHHSLDESGIIKYVTGQCIEYMYTGYSPQDIAILCNTVDDANDYKEKLSETMRKHRLQLQDASAVHRNVIVLDSVRRFSGLERNIVFVIDPVPSVNRIKDNLLVCAASRAIMKLHVLYKKNQA</sequence>
<dbReference type="Proteomes" id="UP000694569">
    <property type="component" value="Unplaced"/>
</dbReference>
<feature type="region of interest" description="Disordered" evidence="4">
    <location>
        <begin position="1"/>
        <end position="33"/>
    </location>
</feature>
<feature type="compositionally biased region" description="Polar residues" evidence="4">
    <location>
        <begin position="1"/>
        <end position="24"/>
    </location>
</feature>
<dbReference type="PANTHER" id="PTHR12155">
    <property type="entry name" value="SCHLAFEN"/>
    <property type="match status" value="1"/>
</dbReference>
<dbReference type="InterPro" id="IPR031450">
    <property type="entry name" value="Poxin-SLFN/SLFN_N"/>
</dbReference>